<accession>A0AAV8Z9C4</accession>
<proteinExistence type="predicted"/>
<dbReference type="EMBL" id="JAPWTK010000008">
    <property type="protein sequence ID" value="KAJ8960598.1"/>
    <property type="molecule type" value="Genomic_DNA"/>
</dbReference>
<sequence length="141" mass="15753">MDVYPAHKVLNGLNGLKKDVERPKTTRTPDDPQRQKLTKTLEKLNDPLTMAHPVCTSNVTRASGHPAADSPHYRVPLSRGESMLKKLEKKLDFSLSSALALPKAYHVEEQSLMILAPCLLDYEATDTTSKHFMSNDTRSSH</sequence>
<protein>
    <submittedName>
        <fullName evidence="2">Uncharacterized protein</fullName>
    </submittedName>
</protein>
<comment type="caution">
    <text evidence="2">The sequence shown here is derived from an EMBL/GenBank/DDBJ whole genome shotgun (WGS) entry which is preliminary data.</text>
</comment>
<feature type="region of interest" description="Disordered" evidence="1">
    <location>
        <begin position="17"/>
        <end position="36"/>
    </location>
</feature>
<name>A0AAV8Z9C4_9CUCU</name>
<reference evidence="2" key="1">
    <citation type="journal article" date="2023" name="Insect Mol. Biol.">
        <title>Genome sequencing provides insights into the evolution of gene families encoding plant cell wall-degrading enzymes in longhorned beetles.</title>
        <authorList>
            <person name="Shin N.R."/>
            <person name="Okamura Y."/>
            <person name="Kirsch R."/>
            <person name="Pauchet Y."/>
        </authorList>
    </citation>
    <scope>NUCLEOTIDE SEQUENCE</scope>
    <source>
        <strain evidence="2">AMC_N1</strain>
    </source>
</reference>
<evidence type="ECO:0000313" key="3">
    <source>
        <dbReference type="Proteomes" id="UP001162162"/>
    </source>
</evidence>
<evidence type="ECO:0000256" key="1">
    <source>
        <dbReference type="SAM" id="MobiDB-lite"/>
    </source>
</evidence>
<dbReference type="AlphaFoldDB" id="A0AAV8Z9C4"/>
<organism evidence="2 3">
    <name type="scientific">Aromia moschata</name>
    <dbReference type="NCBI Taxonomy" id="1265417"/>
    <lineage>
        <taxon>Eukaryota</taxon>
        <taxon>Metazoa</taxon>
        <taxon>Ecdysozoa</taxon>
        <taxon>Arthropoda</taxon>
        <taxon>Hexapoda</taxon>
        <taxon>Insecta</taxon>
        <taxon>Pterygota</taxon>
        <taxon>Neoptera</taxon>
        <taxon>Endopterygota</taxon>
        <taxon>Coleoptera</taxon>
        <taxon>Polyphaga</taxon>
        <taxon>Cucujiformia</taxon>
        <taxon>Chrysomeloidea</taxon>
        <taxon>Cerambycidae</taxon>
        <taxon>Cerambycinae</taxon>
        <taxon>Callichromatini</taxon>
        <taxon>Aromia</taxon>
    </lineage>
</organism>
<gene>
    <name evidence="2" type="ORF">NQ318_013888</name>
</gene>
<evidence type="ECO:0000313" key="2">
    <source>
        <dbReference type="EMBL" id="KAJ8960598.1"/>
    </source>
</evidence>
<dbReference type="Proteomes" id="UP001162162">
    <property type="component" value="Unassembled WGS sequence"/>
</dbReference>
<keyword evidence="3" id="KW-1185">Reference proteome</keyword>